<protein>
    <recommendedName>
        <fullName evidence="3">STI1 domain-containing protein</fullName>
    </recommendedName>
</protein>
<name>A0A7S4RRR4_9STRA</name>
<evidence type="ECO:0008006" key="3">
    <source>
        <dbReference type="Google" id="ProtNLM"/>
    </source>
</evidence>
<dbReference type="AlphaFoldDB" id="A0A7S4RRR4"/>
<proteinExistence type="predicted"/>
<feature type="chain" id="PRO_5030951936" description="STI1 domain-containing protein" evidence="1">
    <location>
        <begin position="20"/>
        <end position="430"/>
    </location>
</feature>
<reference evidence="2" key="1">
    <citation type="submission" date="2021-01" db="EMBL/GenBank/DDBJ databases">
        <authorList>
            <person name="Corre E."/>
            <person name="Pelletier E."/>
            <person name="Niang G."/>
            <person name="Scheremetjew M."/>
            <person name="Finn R."/>
            <person name="Kale V."/>
            <person name="Holt S."/>
            <person name="Cochrane G."/>
            <person name="Meng A."/>
            <person name="Brown T."/>
            <person name="Cohen L."/>
        </authorList>
    </citation>
    <scope>NUCLEOTIDE SEQUENCE</scope>
    <source>
        <strain evidence="2">GSO104</strain>
    </source>
</reference>
<gene>
    <name evidence="2" type="ORF">DBRI00130_LOCUS22483</name>
</gene>
<accession>A0A7S4RRR4</accession>
<keyword evidence="1" id="KW-0732">Signal</keyword>
<sequence>MKFSPVAFLASLLVAPTYGFAPSTPSSWSTITAKQSSLFSTPPPSGGMDEERMKQIIAEESSDASNLAASAAAMKNMTPADIEKMMGELDSMPDFQKKALKSMGMDPTLMKKSLEMMKTNPGMMKSAQKMMENMTPEQLMAQSKMAQENMAQMTSEQVEMATSAMESLSAEQLDAAADIIKERGLPGSAGDPLVIENMFRTGELMSKPPAGGVTFAAFASLPPITLLSGTREEDLSEAELKECWADGSLGATRVDRQGFERVWNEVREYFEGDVMDEARKTAAKKRGQKKVRSDDDDDVVAVPAAAVAPTPAATTPMVGAAMSPEEMRIANERVKEMSEDDIGAMLDQMASMTPEQEARMKAMGMDPSMMSKAASMMASNPMMKAAAAKMMKNMTPEQMQAASQQAQNQMKGMGAEDYERMMEQMKKEVK</sequence>
<evidence type="ECO:0000313" key="2">
    <source>
        <dbReference type="EMBL" id="CAE4621683.1"/>
    </source>
</evidence>
<dbReference type="EMBL" id="HBNS01028614">
    <property type="protein sequence ID" value="CAE4621683.1"/>
    <property type="molecule type" value="Transcribed_RNA"/>
</dbReference>
<feature type="signal peptide" evidence="1">
    <location>
        <begin position="1"/>
        <end position="19"/>
    </location>
</feature>
<evidence type="ECO:0000256" key="1">
    <source>
        <dbReference type="SAM" id="SignalP"/>
    </source>
</evidence>
<organism evidence="2">
    <name type="scientific">Ditylum brightwellii</name>
    <dbReference type="NCBI Taxonomy" id="49249"/>
    <lineage>
        <taxon>Eukaryota</taxon>
        <taxon>Sar</taxon>
        <taxon>Stramenopiles</taxon>
        <taxon>Ochrophyta</taxon>
        <taxon>Bacillariophyta</taxon>
        <taxon>Mediophyceae</taxon>
        <taxon>Lithodesmiophycidae</taxon>
        <taxon>Lithodesmiales</taxon>
        <taxon>Lithodesmiaceae</taxon>
        <taxon>Ditylum</taxon>
    </lineage>
</organism>